<evidence type="ECO:0000313" key="2">
    <source>
        <dbReference type="Proteomes" id="UP001055879"/>
    </source>
</evidence>
<accession>A0ACB8Z3X8</accession>
<reference evidence="2" key="1">
    <citation type="journal article" date="2022" name="Mol. Ecol. Resour.">
        <title>The genomes of chicory, endive, great burdock and yacon provide insights into Asteraceae palaeo-polyploidization history and plant inulin production.</title>
        <authorList>
            <person name="Fan W."/>
            <person name="Wang S."/>
            <person name="Wang H."/>
            <person name="Wang A."/>
            <person name="Jiang F."/>
            <person name="Liu H."/>
            <person name="Zhao H."/>
            <person name="Xu D."/>
            <person name="Zhang Y."/>
        </authorList>
    </citation>
    <scope>NUCLEOTIDE SEQUENCE [LARGE SCALE GENOMIC DNA]</scope>
    <source>
        <strain evidence="2">cv. Niubang</strain>
    </source>
</reference>
<dbReference type="EMBL" id="CM042057">
    <property type="protein sequence ID" value="KAI3692477.1"/>
    <property type="molecule type" value="Genomic_DNA"/>
</dbReference>
<evidence type="ECO:0000313" key="1">
    <source>
        <dbReference type="EMBL" id="KAI3692477.1"/>
    </source>
</evidence>
<sequence>MVGCRSQPRVHPARHDPGTPGSPMPGCPTWRHSVPYEGPGSPAWVTPGWTVYRLKMRPGFRLFPGGSQLMPCDSRLMPSPGGMGSRVEKHPGGGFPSIDEWGIPID</sequence>
<protein>
    <submittedName>
        <fullName evidence="1">Uncharacterized protein</fullName>
    </submittedName>
</protein>
<organism evidence="1 2">
    <name type="scientific">Arctium lappa</name>
    <name type="common">Greater burdock</name>
    <name type="synonym">Lappa major</name>
    <dbReference type="NCBI Taxonomy" id="4217"/>
    <lineage>
        <taxon>Eukaryota</taxon>
        <taxon>Viridiplantae</taxon>
        <taxon>Streptophyta</taxon>
        <taxon>Embryophyta</taxon>
        <taxon>Tracheophyta</taxon>
        <taxon>Spermatophyta</taxon>
        <taxon>Magnoliopsida</taxon>
        <taxon>eudicotyledons</taxon>
        <taxon>Gunneridae</taxon>
        <taxon>Pentapetalae</taxon>
        <taxon>asterids</taxon>
        <taxon>campanulids</taxon>
        <taxon>Asterales</taxon>
        <taxon>Asteraceae</taxon>
        <taxon>Carduoideae</taxon>
        <taxon>Cardueae</taxon>
        <taxon>Arctiinae</taxon>
        <taxon>Arctium</taxon>
    </lineage>
</organism>
<gene>
    <name evidence="1" type="ORF">L6452_32293</name>
</gene>
<name>A0ACB8Z3X8_ARCLA</name>
<reference evidence="1 2" key="2">
    <citation type="journal article" date="2022" name="Mol. Ecol. Resour.">
        <title>The genomes of chicory, endive, great burdock and yacon provide insights into Asteraceae paleo-polyploidization history and plant inulin production.</title>
        <authorList>
            <person name="Fan W."/>
            <person name="Wang S."/>
            <person name="Wang H."/>
            <person name="Wang A."/>
            <person name="Jiang F."/>
            <person name="Liu H."/>
            <person name="Zhao H."/>
            <person name="Xu D."/>
            <person name="Zhang Y."/>
        </authorList>
    </citation>
    <scope>NUCLEOTIDE SEQUENCE [LARGE SCALE GENOMIC DNA]</scope>
    <source>
        <strain evidence="2">cv. Niubang</strain>
    </source>
</reference>
<keyword evidence="2" id="KW-1185">Reference proteome</keyword>
<comment type="caution">
    <text evidence="1">The sequence shown here is derived from an EMBL/GenBank/DDBJ whole genome shotgun (WGS) entry which is preliminary data.</text>
</comment>
<proteinExistence type="predicted"/>
<dbReference type="Proteomes" id="UP001055879">
    <property type="component" value="Linkage Group LG11"/>
</dbReference>